<evidence type="ECO:0000259" key="8">
    <source>
        <dbReference type="PROSITE" id="PS50157"/>
    </source>
</evidence>
<dbReference type="Gene3D" id="3.30.160.60">
    <property type="entry name" value="Classic Zinc Finger"/>
    <property type="match status" value="3"/>
</dbReference>
<organism evidence="9 10">
    <name type="scientific">Chironomus riparius</name>
    <dbReference type="NCBI Taxonomy" id="315576"/>
    <lineage>
        <taxon>Eukaryota</taxon>
        <taxon>Metazoa</taxon>
        <taxon>Ecdysozoa</taxon>
        <taxon>Arthropoda</taxon>
        <taxon>Hexapoda</taxon>
        <taxon>Insecta</taxon>
        <taxon>Pterygota</taxon>
        <taxon>Neoptera</taxon>
        <taxon>Endopterygota</taxon>
        <taxon>Diptera</taxon>
        <taxon>Nematocera</taxon>
        <taxon>Chironomoidea</taxon>
        <taxon>Chironomidae</taxon>
        <taxon>Chironominae</taxon>
        <taxon>Chironomus</taxon>
    </lineage>
</organism>
<keyword evidence="5" id="KW-0862">Zinc</keyword>
<keyword evidence="10" id="KW-1185">Reference proteome</keyword>
<keyword evidence="6" id="KW-0539">Nucleus</keyword>
<keyword evidence="2" id="KW-0479">Metal-binding</keyword>
<reference evidence="9" key="1">
    <citation type="submission" date="2022-01" db="EMBL/GenBank/DDBJ databases">
        <authorList>
            <person name="King R."/>
        </authorList>
    </citation>
    <scope>NUCLEOTIDE SEQUENCE</scope>
</reference>
<evidence type="ECO:0000256" key="6">
    <source>
        <dbReference type="ARBA" id="ARBA00023242"/>
    </source>
</evidence>
<evidence type="ECO:0000256" key="7">
    <source>
        <dbReference type="PROSITE-ProRule" id="PRU00042"/>
    </source>
</evidence>
<dbReference type="PROSITE" id="PS00028">
    <property type="entry name" value="ZINC_FINGER_C2H2_1"/>
    <property type="match status" value="4"/>
</dbReference>
<dbReference type="GO" id="GO:0005634">
    <property type="term" value="C:nucleus"/>
    <property type="evidence" value="ECO:0007669"/>
    <property type="project" value="UniProtKB-SubCell"/>
</dbReference>
<protein>
    <recommendedName>
        <fullName evidence="8">C2H2-type domain-containing protein</fullName>
    </recommendedName>
</protein>
<reference evidence="9" key="2">
    <citation type="submission" date="2022-10" db="EMBL/GenBank/DDBJ databases">
        <authorList>
            <consortium name="ENA_rothamsted_submissions"/>
            <consortium name="culmorum"/>
            <person name="King R."/>
        </authorList>
    </citation>
    <scope>NUCLEOTIDE SEQUENCE</scope>
</reference>
<dbReference type="InterPro" id="IPR036236">
    <property type="entry name" value="Znf_C2H2_sf"/>
</dbReference>
<feature type="domain" description="C2H2-type" evidence="8">
    <location>
        <begin position="295"/>
        <end position="317"/>
    </location>
</feature>
<dbReference type="GO" id="GO:0000981">
    <property type="term" value="F:DNA-binding transcription factor activity, RNA polymerase II-specific"/>
    <property type="evidence" value="ECO:0007669"/>
    <property type="project" value="TreeGrafter"/>
</dbReference>
<evidence type="ECO:0000313" key="9">
    <source>
        <dbReference type="EMBL" id="CAG9811802.1"/>
    </source>
</evidence>
<gene>
    <name evidence="9" type="ORF">CHIRRI_LOCUS14609</name>
</gene>
<dbReference type="SUPFAM" id="SSF57667">
    <property type="entry name" value="beta-beta-alpha zinc fingers"/>
    <property type="match status" value="3"/>
</dbReference>
<evidence type="ECO:0000256" key="1">
    <source>
        <dbReference type="ARBA" id="ARBA00004123"/>
    </source>
</evidence>
<dbReference type="Pfam" id="PF13894">
    <property type="entry name" value="zf-C2H2_4"/>
    <property type="match status" value="1"/>
</dbReference>
<dbReference type="FunFam" id="3.30.160.60:FF:000446">
    <property type="entry name" value="Zinc finger protein"/>
    <property type="match status" value="2"/>
</dbReference>
<evidence type="ECO:0000256" key="3">
    <source>
        <dbReference type="ARBA" id="ARBA00022737"/>
    </source>
</evidence>
<keyword evidence="3" id="KW-0677">Repeat</keyword>
<accession>A0A9N9S7L8</accession>
<feature type="domain" description="C2H2-type" evidence="8">
    <location>
        <begin position="236"/>
        <end position="259"/>
    </location>
</feature>
<evidence type="ECO:0000256" key="4">
    <source>
        <dbReference type="ARBA" id="ARBA00022771"/>
    </source>
</evidence>
<evidence type="ECO:0000313" key="10">
    <source>
        <dbReference type="Proteomes" id="UP001153620"/>
    </source>
</evidence>
<dbReference type="PANTHER" id="PTHR23226">
    <property type="entry name" value="ZINC FINGER AND SCAN DOMAIN-CONTAINING"/>
    <property type="match status" value="1"/>
</dbReference>
<evidence type="ECO:0000256" key="5">
    <source>
        <dbReference type="ARBA" id="ARBA00022833"/>
    </source>
</evidence>
<dbReference type="InterPro" id="IPR013087">
    <property type="entry name" value="Znf_C2H2_type"/>
</dbReference>
<dbReference type="OrthoDB" id="7755329at2759"/>
<dbReference type="Proteomes" id="UP001153620">
    <property type="component" value="Chromosome 4"/>
</dbReference>
<keyword evidence="4 7" id="KW-0863">Zinc-finger</keyword>
<comment type="subcellular location">
    <subcellularLocation>
        <location evidence="1">Nucleus</location>
    </subcellularLocation>
</comment>
<dbReference type="GO" id="GO:0000978">
    <property type="term" value="F:RNA polymerase II cis-regulatory region sequence-specific DNA binding"/>
    <property type="evidence" value="ECO:0007669"/>
    <property type="project" value="TreeGrafter"/>
</dbReference>
<dbReference type="PROSITE" id="PS50157">
    <property type="entry name" value="ZINC_FINGER_C2H2_2"/>
    <property type="match status" value="4"/>
</dbReference>
<dbReference type="AlphaFoldDB" id="A0A9N9S7L8"/>
<dbReference type="SMART" id="SM00355">
    <property type="entry name" value="ZnF_C2H2"/>
    <property type="match status" value="4"/>
</dbReference>
<feature type="domain" description="C2H2-type" evidence="8">
    <location>
        <begin position="187"/>
        <end position="209"/>
    </location>
</feature>
<dbReference type="EMBL" id="OU895880">
    <property type="protein sequence ID" value="CAG9811802.1"/>
    <property type="molecule type" value="Genomic_DNA"/>
</dbReference>
<name>A0A9N9S7L8_9DIPT</name>
<evidence type="ECO:0000256" key="2">
    <source>
        <dbReference type="ARBA" id="ARBA00022723"/>
    </source>
</evidence>
<dbReference type="GO" id="GO:0008270">
    <property type="term" value="F:zinc ion binding"/>
    <property type="evidence" value="ECO:0007669"/>
    <property type="project" value="UniProtKB-KW"/>
</dbReference>
<feature type="domain" description="C2H2-type" evidence="8">
    <location>
        <begin position="267"/>
        <end position="294"/>
    </location>
</feature>
<sequence>MSRRSQKTDEIITEIKEEKEEIEDKSVIIQTIQSNIFPVTIKQENEENFELEIPYDDDDDDYGEIEVLDEFVEEVKKMSPIKIKTEIKTELVVKEEPDDPSISIKSPYKGLIPATKIKIEEPKIKEEPEDDLVTEIQPKKMNLRGVRINLSKILGTRVSKSKPNPNIKHDTASIEVPNCFNASERPFKCKKCPLSFKQRRDLTTHRAIHKKADFWCRKCGQKFRFQASYLSHDCDFWCNICGKSISNKANLKIHLSYVHGIGQAKLFTCDLCGTTYKSKRNIDTHMKNHMESTPFTCAICSKGFSHAGALKIHMWNHRDLVNCEFCKKKFKPRSLYYHIKRCRMMHDENHVDMYIEEPEVFKLENIKYKVVEPQPVYIIKNIKVDDENMKKKKN</sequence>
<dbReference type="PANTHER" id="PTHR23226:SF416">
    <property type="entry name" value="FI01424P"/>
    <property type="match status" value="1"/>
</dbReference>
<dbReference type="Pfam" id="PF00096">
    <property type="entry name" value="zf-C2H2"/>
    <property type="match status" value="3"/>
</dbReference>
<proteinExistence type="predicted"/>